<evidence type="ECO:0000256" key="5">
    <source>
        <dbReference type="ARBA" id="ARBA00022741"/>
    </source>
</evidence>
<dbReference type="GO" id="GO:0016477">
    <property type="term" value="P:cell migration"/>
    <property type="evidence" value="ECO:0007669"/>
    <property type="project" value="TreeGrafter"/>
</dbReference>
<protein>
    <recommendedName>
        <fullName evidence="3">phosphatidylinositol-4,5-bisphosphate 3-kinase</fullName>
        <ecNumber evidence="3">2.7.1.153</ecNumber>
    </recommendedName>
</protein>
<dbReference type="GO" id="GO:0046934">
    <property type="term" value="F:1-phosphatidylinositol-4,5-bisphosphate 3-kinase activity"/>
    <property type="evidence" value="ECO:0007669"/>
    <property type="project" value="UniProtKB-EC"/>
</dbReference>
<evidence type="ECO:0000256" key="3">
    <source>
        <dbReference type="ARBA" id="ARBA00012010"/>
    </source>
</evidence>
<gene>
    <name evidence="14" type="primary">pik3cd</name>
</gene>
<dbReference type="SUPFAM" id="SSF56112">
    <property type="entry name" value="Protein kinase-like (PK-like)"/>
    <property type="match status" value="1"/>
</dbReference>
<dbReference type="PROSITE" id="PS51547">
    <property type="entry name" value="C2_PI3K"/>
    <property type="match status" value="1"/>
</dbReference>
<dbReference type="GO" id="GO:0035005">
    <property type="term" value="F:1-phosphatidylinositol-4-phosphate 3-kinase activity"/>
    <property type="evidence" value="ECO:0007669"/>
    <property type="project" value="TreeGrafter"/>
</dbReference>
<dbReference type="PANTHER" id="PTHR10048:SF35">
    <property type="entry name" value="PHOSPHATIDYLINOSITOL 4,5-BISPHOSPHATE 3-KINASE CATALYTIC SUBUNIT DELTA ISOFORM"/>
    <property type="match status" value="1"/>
</dbReference>
<evidence type="ECO:0000256" key="7">
    <source>
        <dbReference type="ARBA" id="ARBA00022840"/>
    </source>
</evidence>
<dbReference type="Gene3D" id="3.10.20.770">
    <property type="match status" value="1"/>
</dbReference>
<dbReference type="AlphaFoldDB" id="A0A8C4NX90"/>
<dbReference type="Proteomes" id="UP000694389">
    <property type="component" value="Unassembled WGS sequence"/>
</dbReference>
<evidence type="ECO:0000313" key="14">
    <source>
        <dbReference type="Ensembl" id="ENSDLAP00005053885.2"/>
    </source>
</evidence>
<dbReference type="InterPro" id="IPR035892">
    <property type="entry name" value="C2_domain_sf"/>
</dbReference>
<dbReference type="InterPro" id="IPR003113">
    <property type="entry name" value="PI3K_ABD"/>
</dbReference>
<dbReference type="InterPro" id="IPR016024">
    <property type="entry name" value="ARM-type_fold"/>
</dbReference>
<dbReference type="Gene3D" id="1.25.40.70">
    <property type="entry name" value="Phosphatidylinositol 3-kinase, accessory domain (PIK)"/>
    <property type="match status" value="1"/>
</dbReference>
<dbReference type="SUPFAM" id="SSF54236">
    <property type="entry name" value="Ubiquitin-like"/>
    <property type="match status" value="1"/>
</dbReference>
<dbReference type="PROSITE" id="PS00916">
    <property type="entry name" value="PI3_4_KINASE_2"/>
    <property type="match status" value="1"/>
</dbReference>
<dbReference type="InterPro" id="IPR002420">
    <property type="entry name" value="PI3K-type_C2_dom"/>
</dbReference>
<dbReference type="SMART" id="SM00143">
    <property type="entry name" value="PI3K_p85B"/>
    <property type="match status" value="1"/>
</dbReference>
<evidence type="ECO:0000259" key="11">
    <source>
        <dbReference type="PROSITE" id="PS51545"/>
    </source>
</evidence>
<keyword evidence="15" id="KW-1185">Reference proteome</keyword>
<sequence length="965" mass="110941">MPPGKYGMQEEWEKEGDQGILMDFLLPTGIFLKFPVSRNDTIKSIKKMVWRNARSEALFSGLGDPDAYVFTCINQTAEREELEEESRRINDVRPFMCVLRLVAREGDRVEKLTNTQISLLIGKGLHEFEAQKNHEVNEFRTKMRTFCEEKAQERQMLPWQQWMEYSFPCDLEPCCSPPMSGSMKSKSTKKIFINVKFEACDESFMLQQDPQDFPVALMRSALKKKATVFRSVRQEPEDYTLQVNGRWEFIYGKHPLCQFKYIFSCLRNGQNPHLTMVDHTTISKYQEEQGRMCSQVYKSRSLSRPPPLPLKKNTSSLWSINEPFYINLVQGSRVNADEGMKLVVQAGLFHGSELLCKVVTSPEVAVSSEPLWDQNLEFDINVADLPRMSRLCFALYAVIEKAKKPRGTKKKNKKADCPIAWVNTMVFDYKDQLKTGEFLLSTWPSVPDDKGDLLNPMGTVEKNPNVDSAAGLLIRFHNIRPHPLYYPPLDKISDVEKNGDAGIPTKEEMVSLLRKWPDLPAIHALELLDYSFPDPAVRSFTIRCLRKLSDDELLQYLIQLVQVLKYESYLDCDLTTFLLERALSNWRIGHFLFWHLSERLQPFGKHSPHQALNQTGNLTHLYTLTSSSEMCVFNEALGKMKALSDFVKSGSQKMTVDDLKLCIRQESYLEALSDLLSPLNPSIVLSEICADKCRFMDSKMKPLWLLYKNPQAQGDMVGIIFKNGDDLRQDMLTLQMIQLMENLWKKEGLDLRMIPYACLSTGNKMGLIEVVKNSDTIANIQRNSSNSAATAAFNKDALLNWLKSKNPEDKLDQAIEEFTLSCAGYCVATYVLGIGDRHNDNIMIRETGQLFHIDFGHFLGNFKRKLGINRERVPFILTYDFVHVIQQGRTNNSEKFERFREYCERAYKILCRNGTLFVNLFAMMKAAGLPELTSFKDIQHSANVYISLACLWYITTKRRHPKTMM</sequence>
<evidence type="ECO:0000256" key="2">
    <source>
        <dbReference type="ARBA" id="ARBA00006209"/>
    </source>
</evidence>
<comment type="pathway">
    <text evidence="1">Phospholipid metabolism; phosphatidylinositol phosphate biosynthesis.</text>
</comment>
<dbReference type="SUPFAM" id="SSF48371">
    <property type="entry name" value="ARM repeat"/>
    <property type="match status" value="1"/>
</dbReference>
<dbReference type="PROSITE" id="PS50290">
    <property type="entry name" value="PI3_4_KINASE_3"/>
    <property type="match status" value="1"/>
</dbReference>
<evidence type="ECO:0000256" key="1">
    <source>
        <dbReference type="ARBA" id="ARBA00004805"/>
    </source>
</evidence>
<dbReference type="InterPro" id="IPR018936">
    <property type="entry name" value="PI3/4_kinase_CS"/>
</dbReference>
<dbReference type="PROSITE" id="PS00915">
    <property type="entry name" value="PI3_4_KINASE_1"/>
    <property type="match status" value="1"/>
</dbReference>
<feature type="domain" description="PI3K/PI4K catalytic" evidence="9">
    <location>
        <begin position="689"/>
        <end position="965"/>
    </location>
</feature>
<keyword evidence="4" id="KW-0808">Transferase</keyword>
<dbReference type="InterPro" id="IPR015433">
    <property type="entry name" value="PI3/4_kinase"/>
</dbReference>
<dbReference type="Ensembl" id="ENSDLAT00005057279.2">
    <property type="protein sequence ID" value="ENSDLAP00005053885.2"/>
    <property type="gene ID" value="ENSDLAG00005023018.2"/>
</dbReference>
<dbReference type="PROSITE" id="PS51544">
    <property type="entry name" value="PI3K_ABD"/>
    <property type="match status" value="1"/>
</dbReference>
<dbReference type="InterPro" id="IPR036940">
    <property type="entry name" value="PI3/4_kinase_cat_sf"/>
</dbReference>
<dbReference type="FunFam" id="3.10.20.770:FF:000002">
    <property type="entry name" value="Phosphatidylinositol 4,5-bisphosphate 3-kinase catalytic subunit"/>
    <property type="match status" value="1"/>
</dbReference>
<dbReference type="Pfam" id="PF00794">
    <property type="entry name" value="PI3K_rbd"/>
    <property type="match status" value="1"/>
</dbReference>
<reference evidence="14" key="1">
    <citation type="submission" date="2025-08" db="UniProtKB">
        <authorList>
            <consortium name="Ensembl"/>
        </authorList>
    </citation>
    <scope>IDENTIFICATION</scope>
</reference>
<evidence type="ECO:0000256" key="8">
    <source>
        <dbReference type="ARBA" id="ARBA00023981"/>
    </source>
</evidence>
<dbReference type="SMART" id="SM00144">
    <property type="entry name" value="PI3K_rbd"/>
    <property type="match status" value="1"/>
</dbReference>
<dbReference type="InterPro" id="IPR000403">
    <property type="entry name" value="PI3/4_kinase_cat_dom"/>
</dbReference>
<keyword evidence="5" id="KW-0547">Nucleotide-binding</keyword>
<dbReference type="Gene3D" id="1.10.1070.11">
    <property type="entry name" value="Phosphatidylinositol 3-/4-kinase, catalytic domain"/>
    <property type="match status" value="1"/>
</dbReference>
<dbReference type="GO" id="GO:0016303">
    <property type="term" value="F:1-phosphatidylinositol-3-kinase activity"/>
    <property type="evidence" value="ECO:0007669"/>
    <property type="project" value="TreeGrafter"/>
</dbReference>
<dbReference type="GO" id="GO:0048015">
    <property type="term" value="P:phosphatidylinositol-mediated signaling"/>
    <property type="evidence" value="ECO:0007669"/>
    <property type="project" value="TreeGrafter"/>
</dbReference>
<feature type="domain" description="C2 PI3K-type" evidence="13">
    <location>
        <begin position="320"/>
        <end position="477"/>
    </location>
</feature>
<dbReference type="GO" id="GO:0005942">
    <property type="term" value="C:phosphatidylinositol 3-kinase complex"/>
    <property type="evidence" value="ECO:0007669"/>
    <property type="project" value="TreeGrafter"/>
</dbReference>
<evidence type="ECO:0000259" key="9">
    <source>
        <dbReference type="PROSITE" id="PS50290"/>
    </source>
</evidence>
<dbReference type="FunFam" id="1.10.1070.11:FF:000001">
    <property type="entry name" value="Phosphatidylinositol 4,5-bisphosphate 3-kinase catalytic subunit"/>
    <property type="match status" value="1"/>
</dbReference>
<dbReference type="FunFam" id="2.60.40.150:FF:000046">
    <property type="entry name" value="Phosphatidylinositol 4,5-bisphosphate 3-kinase catalytic subunit"/>
    <property type="match status" value="1"/>
</dbReference>
<dbReference type="PROSITE" id="PS51546">
    <property type="entry name" value="PI3K_RBD"/>
    <property type="match status" value="1"/>
</dbReference>
<dbReference type="CDD" id="cd08693">
    <property type="entry name" value="C2_PI3K_class_I_beta_delta"/>
    <property type="match status" value="1"/>
</dbReference>
<dbReference type="GeneTree" id="ENSGT00940000159079"/>
<dbReference type="InterPro" id="IPR029071">
    <property type="entry name" value="Ubiquitin-like_domsf"/>
</dbReference>
<accession>A0A8C4NX90</accession>
<reference evidence="14" key="2">
    <citation type="submission" date="2025-09" db="UniProtKB">
        <authorList>
            <consortium name="Ensembl"/>
        </authorList>
    </citation>
    <scope>IDENTIFICATION</scope>
</reference>
<feature type="domain" description="PI3K-RBD" evidence="12">
    <location>
        <begin position="188"/>
        <end position="278"/>
    </location>
</feature>
<evidence type="ECO:0000259" key="12">
    <source>
        <dbReference type="PROSITE" id="PS51546"/>
    </source>
</evidence>
<organism evidence="14 15">
    <name type="scientific">Dicentrarchus labrax</name>
    <name type="common">European seabass</name>
    <name type="synonym">Morone labrax</name>
    <dbReference type="NCBI Taxonomy" id="13489"/>
    <lineage>
        <taxon>Eukaryota</taxon>
        <taxon>Metazoa</taxon>
        <taxon>Chordata</taxon>
        <taxon>Craniata</taxon>
        <taxon>Vertebrata</taxon>
        <taxon>Euteleostomi</taxon>
        <taxon>Actinopterygii</taxon>
        <taxon>Neopterygii</taxon>
        <taxon>Teleostei</taxon>
        <taxon>Neoteleostei</taxon>
        <taxon>Acanthomorphata</taxon>
        <taxon>Eupercaria</taxon>
        <taxon>Moronidae</taxon>
        <taxon>Dicentrarchus</taxon>
    </lineage>
</organism>
<dbReference type="InterPro" id="IPR000341">
    <property type="entry name" value="PI3K_Ras-bd_dom"/>
</dbReference>
<dbReference type="InterPro" id="IPR042236">
    <property type="entry name" value="PI3K_accessory_sf"/>
</dbReference>
<keyword evidence="7" id="KW-0067">ATP-binding</keyword>
<evidence type="ECO:0000259" key="13">
    <source>
        <dbReference type="PROSITE" id="PS51547"/>
    </source>
</evidence>
<evidence type="ECO:0000313" key="15">
    <source>
        <dbReference type="Proteomes" id="UP000694389"/>
    </source>
</evidence>
<comment type="similarity">
    <text evidence="2">Belongs to the PI3/PI4-kinase family. Type III PI4K subfamily.</text>
</comment>
<feature type="domain" description="PIK helical" evidence="11">
    <location>
        <begin position="440"/>
        <end position="625"/>
    </location>
</feature>
<dbReference type="GO" id="GO:0005737">
    <property type="term" value="C:cytoplasm"/>
    <property type="evidence" value="ECO:0007669"/>
    <property type="project" value="TreeGrafter"/>
</dbReference>
<evidence type="ECO:0000259" key="10">
    <source>
        <dbReference type="PROSITE" id="PS51544"/>
    </source>
</evidence>
<dbReference type="InterPro" id="IPR001263">
    <property type="entry name" value="PI3K_accessory_dom"/>
</dbReference>
<keyword evidence="6" id="KW-0418">Kinase</keyword>
<dbReference type="Pfam" id="PF00792">
    <property type="entry name" value="PI3K_C2"/>
    <property type="match status" value="1"/>
</dbReference>
<name>A0A8C4NX90_DICLA</name>
<dbReference type="PROSITE" id="PS51545">
    <property type="entry name" value="PIK_HELICAL"/>
    <property type="match status" value="1"/>
</dbReference>
<dbReference type="Gene3D" id="2.60.40.150">
    <property type="entry name" value="C2 domain"/>
    <property type="match status" value="1"/>
</dbReference>
<dbReference type="PANTHER" id="PTHR10048">
    <property type="entry name" value="PHOSPHATIDYLINOSITOL KINASE"/>
    <property type="match status" value="1"/>
</dbReference>
<dbReference type="Pfam" id="PF00454">
    <property type="entry name" value="PI3_PI4_kinase"/>
    <property type="match status" value="1"/>
</dbReference>
<evidence type="ECO:0000256" key="4">
    <source>
        <dbReference type="ARBA" id="ARBA00022679"/>
    </source>
</evidence>
<dbReference type="UniPathway" id="UPA00220"/>
<proteinExistence type="inferred from homology"/>
<dbReference type="GO" id="GO:0005886">
    <property type="term" value="C:plasma membrane"/>
    <property type="evidence" value="ECO:0007669"/>
    <property type="project" value="TreeGrafter"/>
</dbReference>
<dbReference type="InterPro" id="IPR011009">
    <property type="entry name" value="Kinase-like_dom_sf"/>
</dbReference>
<dbReference type="SMART" id="SM00142">
    <property type="entry name" value="PI3K_C2"/>
    <property type="match status" value="1"/>
</dbReference>
<feature type="domain" description="PI3K-ABD" evidence="10">
    <location>
        <begin position="16"/>
        <end position="105"/>
    </location>
</feature>
<comment type="catalytic activity">
    <reaction evidence="8">
        <text>a 1,2-diacyl-sn-glycero-3-phospho-(1D-myo-inositol-4,5-bisphosphate) + ATP = a 1,2-diacyl-sn-glycero-3-phospho-(1D-myo-inositol-3,4,5-trisphosphate) + ADP + H(+)</text>
        <dbReference type="Rhea" id="RHEA:21292"/>
        <dbReference type="ChEBI" id="CHEBI:15378"/>
        <dbReference type="ChEBI" id="CHEBI:30616"/>
        <dbReference type="ChEBI" id="CHEBI:57836"/>
        <dbReference type="ChEBI" id="CHEBI:58456"/>
        <dbReference type="ChEBI" id="CHEBI:456216"/>
        <dbReference type="EC" id="2.7.1.153"/>
    </reaction>
    <physiologicalReaction direction="left-to-right" evidence="8">
        <dbReference type="Rhea" id="RHEA:21293"/>
    </physiologicalReaction>
</comment>
<dbReference type="Pfam" id="PF00613">
    <property type="entry name" value="PI3Ka"/>
    <property type="match status" value="1"/>
</dbReference>
<dbReference type="EC" id="2.7.1.153" evidence="3"/>
<dbReference type="SMART" id="SM00145">
    <property type="entry name" value="PI3Ka"/>
    <property type="match status" value="1"/>
</dbReference>
<dbReference type="Gene3D" id="3.30.1010.10">
    <property type="entry name" value="Phosphatidylinositol 3-kinase Catalytic Subunit, Chain A, domain 4"/>
    <property type="match status" value="1"/>
</dbReference>
<dbReference type="GO" id="GO:0043491">
    <property type="term" value="P:phosphatidylinositol 3-kinase/protein kinase B signal transduction"/>
    <property type="evidence" value="ECO:0007669"/>
    <property type="project" value="TreeGrafter"/>
</dbReference>
<dbReference type="SMART" id="SM00146">
    <property type="entry name" value="PI3Kc"/>
    <property type="match status" value="1"/>
</dbReference>
<dbReference type="GO" id="GO:0005524">
    <property type="term" value="F:ATP binding"/>
    <property type="evidence" value="ECO:0007669"/>
    <property type="project" value="UniProtKB-KW"/>
</dbReference>
<dbReference type="Pfam" id="PF02192">
    <property type="entry name" value="PI3K_p85B"/>
    <property type="match status" value="1"/>
</dbReference>
<dbReference type="SUPFAM" id="SSF49562">
    <property type="entry name" value="C2 domain (Calcium/lipid-binding domain, CaLB)"/>
    <property type="match status" value="1"/>
</dbReference>
<evidence type="ECO:0000256" key="6">
    <source>
        <dbReference type="ARBA" id="ARBA00022777"/>
    </source>
</evidence>